<dbReference type="InterPro" id="IPR011010">
    <property type="entry name" value="DNA_brk_join_enz"/>
</dbReference>
<evidence type="ECO:0000256" key="3">
    <source>
        <dbReference type="ARBA" id="ARBA00023172"/>
    </source>
</evidence>
<dbReference type="Proteomes" id="UP001230289">
    <property type="component" value="Unassembled WGS sequence"/>
</dbReference>
<dbReference type="EMBL" id="JAVFCB010000003">
    <property type="protein sequence ID" value="MDQ4213784.1"/>
    <property type="molecule type" value="Genomic_DNA"/>
</dbReference>
<name>A0ABU0XGI9_9MICO</name>
<dbReference type="InterPro" id="IPR013762">
    <property type="entry name" value="Integrase-like_cat_sf"/>
</dbReference>
<keyword evidence="2 4" id="KW-0238">DNA-binding</keyword>
<dbReference type="InterPro" id="IPR002104">
    <property type="entry name" value="Integrase_catalytic"/>
</dbReference>
<dbReference type="CDD" id="cd01189">
    <property type="entry name" value="INT_ICEBs1_C_like"/>
    <property type="match status" value="1"/>
</dbReference>
<dbReference type="InterPro" id="IPR050090">
    <property type="entry name" value="Tyrosine_recombinase_XerCD"/>
</dbReference>
<comment type="similarity">
    <text evidence="1">Belongs to the 'phage' integrase family.</text>
</comment>
<dbReference type="PANTHER" id="PTHR30349">
    <property type="entry name" value="PHAGE INTEGRASE-RELATED"/>
    <property type="match status" value="1"/>
</dbReference>
<evidence type="ECO:0000313" key="7">
    <source>
        <dbReference type="EMBL" id="MDQ4213784.1"/>
    </source>
</evidence>
<proteinExistence type="inferred from homology"/>
<dbReference type="PROSITE" id="PS51900">
    <property type="entry name" value="CB"/>
    <property type="match status" value="1"/>
</dbReference>
<evidence type="ECO:0000259" key="5">
    <source>
        <dbReference type="PROSITE" id="PS51898"/>
    </source>
</evidence>
<accession>A0ABU0XGI9</accession>
<feature type="domain" description="Core-binding (CB)" evidence="6">
    <location>
        <begin position="88"/>
        <end position="178"/>
    </location>
</feature>
<reference evidence="7 8" key="1">
    <citation type="submission" date="2023-08" db="EMBL/GenBank/DDBJ databases">
        <title>Microbacterium sp. nov., isolated from a waste landfill.</title>
        <authorList>
            <person name="Wen W."/>
        </authorList>
    </citation>
    <scope>NUCLEOTIDE SEQUENCE [LARGE SCALE GENOMIC DNA]</scope>
    <source>
        <strain evidence="7 8">ASV81</strain>
    </source>
</reference>
<dbReference type="Pfam" id="PF00589">
    <property type="entry name" value="Phage_integrase"/>
    <property type="match status" value="1"/>
</dbReference>
<evidence type="ECO:0000259" key="6">
    <source>
        <dbReference type="PROSITE" id="PS51900"/>
    </source>
</evidence>
<dbReference type="InterPro" id="IPR010998">
    <property type="entry name" value="Integrase_recombinase_N"/>
</dbReference>
<dbReference type="SUPFAM" id="SSF56349">
    <property type="entry name" value="DNA breaking-rejoining enzymes"/>
    <property type="match status" value="1"/>
</dbReference>
<comment type="caution">
    <text evidence="7">The sequence shown here is derived from an EMBL/GenBank/DDBJ whole genome shotgun (WGS) entry which is preliminary data.</text>
</comment>
<organism evidence="7 8">
    <name type="scientific">Microbacterium capsulatum</name>
    <dbReference type="NCBI Taxonomy" id="3041921"/>
    <lineage>
        <taxon>Bacteria</taxon>
        <taxon>Bacillati</taxon>
        <taxon>Actinomycetota</taxon>
        <taxon>Actinomycetes</taxon>
        <taxon>Micrococcales</taxon>
        <taxon>Microbacteriaceae</taxon>
        <taxon>Microbacterium</taxon>
    </lineage>
</organism>
<evidence type="ECO:0000256" key="4">
    <source>
        <dbReference type="PROSITE-ProRule" id="PRU01248"/>
    </source>
</evidence>
<evidence type="ECO:0000256" key="2">
    <source>
        <dbReference type="ARBA" id="ARBA00023125"/>
    </source>
</evidence>
<dbReference type="RefSeq" id="WP_308488721.1">
    <property type="nucleotide sequence ID" value="NZ_JAVFCB010000003.1"/>
</dbReference>
<keyword evidence="8" id="KW-1185">Reference proteome</keyword>
<evidence type="ECO:0000256" key="1">
    <source>
        <dbReference type="ARBA" id="ARBA00008857"/>
    </source>
</evidence>
<feature type="domain" description="Tyr recombinase" evidence="5">
    <location>
        <begin position="199"/>
        <end position="396"/>
    </location>
</feature>
<dbReference type="Gene3D" id="1.10.443.10">
    <property type="entry name" value="Intergrase catalytic core"/>
    <property type="match status" value="1"/>
</dbReference>
<keyword evidence="3" id="KW-0233">DNA recombination</keyword>
<dbReference type="InterPro" id="IPR044068">
    <property type="entry name" value="CB"/>
</dbReference>
<dbReference type="PROSITE" id="PS51898">
    <property type="entry name" value="TYR_RECOMBINASE"/>
    <property type="match status" value="1"/>
</dbReference>
<protein>
    <submittedName>
        <fullName evidence="7">Site-specific integrase</fullName>
    </submittedName>
</protein>
<evidence type="ECO:0000313" key="8">
    <source>
        <dbReference type="Proteomes" id="UP001230289"/>
    </source>
</evidence>
<gene>
    <name evidence="7" type="ORF">RBR11_07630</name>
</gene>
<dbReference type="Gene3D" id="1.10.150.130">
    <property type="match status" value="1"/>
</dbReference>
<sequence>MSADVTRRCGCRDENGRQLGTKCPRLSDPKHGTWSYSISAGFVMKPGADGKLRRARQRVRIGGFKTQKAAQTARNKAAVQLDQGNYREPSKETLAEYLTTWLPRRERTGNGLKVTTVRMYRRYIEVDIGPSKLGSMKISEIRRGHVTQFVDALTDAGRGATTVRRIVAVLQSAFRDAANDQLIDDNPAHGVRLPTVERDEFQPWEPEQIGHFLDVAAKHRLGELFTVAVFCGMRRGELVGLRWEDVDLAKREIAVKHTRVQAGKETIETSPKSRAGRRIIELDDTTVGALIAWQIKQTTERETWGEAWTDSGYVFTYENGTPLRPAYASRLFESLRDQAQLEHASIHSLRHTHASLLLASGTDIAIVSKRLGHSTVALTSDVYAHLIASASRRAAEGAAALVPRATVHTAATHEVESPA</sequence>
<dbReference type="PANTHER" id="PTHR30349:SF64">
    <property type="entry name" value="PROPHAGE INTEGRASE INTD-RELATED"/>
    <property type="match status" value="1"/>
</dbReference>